<dbReference type="AlphaFoldDB" id="A0M402"/>
<reference evidence="3 4" key="1">
    <citation type="journal article" date="2006" name="Environ. Microbiol.">
        <title>Whole genome analysis of the marine Bacteroidetes'Gramella forsetii' reveals adaptations to degradation of polymeric organic matter.</title>
        <authorList>
            <person name="Bauer M."/>
            <person name="Kube M."/>
            <person name="Teeling H."/>
            <person name="Richter M."/>
            <person name="Lombardot T."/>
            <person name="Allers E."/>
            <person name="Wuerdemann C.A."/>
            <person name="Quast C."/>
            <person name="Kuhl H."/>
            <person name="Knaust F."/>
            <person name="Woebken D."/>
            <person name="Bischof K."/>
            <person name="Mussmann M."/>
            <person name="Choudhuri J.V."/>
            <person name="Meyer F."/>
            <person name="Reinhardt R."/>
            <person name="Amann R.I."/>
            <person name="Gloeckner F.O."/>
        </authorList>
    </citation>
    <scope>NUCLEOTIDE SEQUENCE [LARGE SCALE GENOMIC DNA]</scope>
    <source>
        <strain evidence="3 4">KT0803</strain>
    </source>
</reference>
<accession>A0M402</accession>
<dbReference type="STRING" id="411154.GFO_2388"/>
<dbReference type="SMART" id="SM00849">
    <property type="entry name" value="Lactamase_B"/>
    <property type="match status" value="1"/>
</dbReference>
<protein>
    <submittedName>
        <fullName evidence="3">Secreted metallo-beta-lactamase domain protein</fullName>
    </submittedName>
</protein>
<feature type="domain" description="Metallo-beta-lactamase" evidence="2">
    <location>
        <begin position="68"/>
        <end position="240"/>
    </location>
</feature>
<dbReference type="CDD" id="cd16282">
    <property type="entry name" value="metallo-hydrolase-like_MBL-fold"/>
    <property type="match status" value="1"/>
</dbReference>
<evidence type="ECO:0000313" key="4">
    <source>
        <dbReference type="Proteomes" id="UP000000755"/>
    </source>
</evidence>
<name>A0M402_CHRFK</name>
<evidence type="ECO:0000259" key="2">
    <source>
        <dbReference type="SMART" id="SM00849"/>
    </source>
</evidence>
<sequence>MSKSNLDSKFRFFSKLELNKIYVMKNSFKLLLSFLLMSSSLFAFQEMENIEIEIIPVNKDVYMLQGAGGNIGILIGDDGIFMIDDQFPALSNKIKVKLESLSDQPVKYLVNSHHHGDHTGGNENFQEDGALIFAHENVRKRLKSDTTKTNGFPIVTFNDKMNLHINNNDIVVAHVHNAHTDGDALIYFPQSNVLHTGDTFFNGMFPFIDLKSGGSVAGDIEAAKTGLSLINENTNIIPGHGALSGYSDYKNYLNMLETIRDNVNRAISEGNSESEIIENETLTSEFYSDEEAKDFFITGKKIRKTFYDSLKK</sequence>
<evidence type="ECO:0000313" key="3">
    <source>
        <dbReference type="EMBL" id="CAL67347.1"/>
    </source>
</evidence>
<dbReference type="InterPro" id="IPR036866">
    <property type="entry name" value="RibonucZ/Hydroxyglut_hydro"/>
</dbReference>
<dbReference type="InterPro" id="IPR050855">
    <property type="entry name" value="NDM-1-like"/>
</dbReference>
<dbReference type="eggNOG" id="COG0491">
    <property type="taxonomic scope" value="Bacteria"/>
</dbReference>
<organism evidence="3 4">
    <name type="scientific">Christiangramia forsetii (strain DSM 17595 / CGMCC 1.15422 / KT0803)</name>
    <name type="common">Gramella forsetii</name>
    <dbReference type="NCBI Taxonomy" id="411154"/>
    <lineage>
        <taxon>Bacteria</taxon>
        <taxon>Pseudomonadati</taxon>
        <taxon>Bacteroidota</taxon>
        <taxon>Flavobacteriia</taxon>
        <taxon>Flavobacteriales</taxon>
        <taxon>Flavobacteriaceae</taxon>
        <taxon>Christiangramia</taxon>
    </lineage>
</organism>
<dbReference type="Proteomes" id="UP000000755">
    <property type="component" value="Chromosome"/>
</dbReference>
<comment type="similarity">
    <text evidence="1">Belongs to the metallo-beta-lactamase superfamily. Class-B beta-lactamase family.</text>
</comment>
<dbReference type="Pfam" id="PF00753">
    <property type="entry name" value="Lactamase_B"/>
    <property type="match status" value="1"/>
</dbReference>
<dbReference type="HOGENOM" id="CLU_056342_3_0_10"/>
<dbReference type="PANTHER" id="PTHR42951:SF4">
    <property type="entry name" value="ACYL-COENZYME A THIOESTERASE MBLAC2"/>
    <property type="match status" value="1"/>
</dbReference>
<gene>
    <name evidence="3" type="ordered locus">GFO_2388</name>
</gene>
<dbReference type="KEGG" id="gfo:GFO_2388"/>
<proteinExistence type="inferred from homology"/>
<dbReference type="Gene3D" id="3.60.15.10">
    <property type="entry name" value="Ribonuclease Z/Hydroxyacylglutathione hydrolase-like"/>
    <property type="match status" value="1"/>
</dbReference>
<evidence type="ECO:0000256" key="1">
    <source>
        <dbReference type="ARBA" id="ARBA00005250"/>
    </source>
</evidence>
<dbReference type="InterPro" id="IPR001279">
    <property type="entry name" value="Metallo-B-lactamas"/>
</dbReference>
<dbReference type="PANTHER" id="PTHR42951">
    <property type="entry name" value="METALLO-BETA-LACTAMASE DOMAIN-CONTAINING"/>
    <property type="match status" value="1"/>
</dbReference>
<dbReference type="EMBL" id="CU207366">
    <property type="protein sequence ID" value="CAL67347.1"/>
    <property type="molecule type" value="Genomic_DNA"/>
</dbReference>
<dbReference type="SUPFAM" id="SSF56281">
    <property type="entry name" value="Metallo-hydrolase/oxidoreductase"/>
    <property type="match status" value="1"/>
</dbReference>
<dbReference type="GO" id="GO:0017001">
    <property type="term" value="P:antibiotic catabolic process"/>
    <property type="evidence" value="ECO:0007669"/>
    <property type="project" value="UniProtKB-ARBA"/>
</dbReference>